<gene>
    <name evidence="1" type="ORF">GQ26_0320820</name>
</gene>
<evidence type="ECO:0000313" key="1">
    <source>
        <dbReference type="EMBL" id="KFX43870.1"/>
    </source>
</evidence>
<accession>A0A093UVB6</accession>
<dbReference type="HOGENOM" id="CLU_148132_0_0_1"/>
<dbReference type="AlphaFoldDB" id="A0A093UVB6"/>
<organism evidence="1">
    <name type="scientific">Talaromyces marneffei PM1</name>
    <dbReference type="NCBI Taxonomy" id="1077442"/>
    <lineage>
        <taxon>Eukaryota</taxon>
        <taxon>Fungi</taxon>
        <taxon>Dikarya</taxon>
        <taxon>Ascomycota</taxon>
        <taxon>Pezizomycotina</taxon>
        <taxon>Eurotiomycetes</taxon>
        <taxon>Eurotiomycetidae</taxon>
        <taxon>Eurotiales</taxon>
        <taxon>Trichocomaceae</taxon>
        <taxon>Talaromyces</taxon>
        <taxon>Talaromyces sect. Talaromyces</taxon>
    </lineage>
</organism>
<proteinExistence type="predicted"/>
<reference evidence="1" key="2">
    <citation type="journal article" date="2014" name="PLoS Genet.">
        <title>Signature gene expression reveals novel clues to the molecular mechanisms of dimorphic transition in Penicillium marneffei.</title>
        <authorList>
            <person name="Yang E."/>
            <person name="Wang G."/>
            <person name="Cai J."/>
            <person name="Woo P.C."/>
            <person name="Lau S.K."/>
            <person name="Yuen K.-Y."/>
            <person name="Chow W.-N."/>
            <person name="Lin X."/>
        </authorList>
    </citation>
    <scope>NUCLEOTIDE SEQUENCE</scope>
    <source>
        <strain evidence="1">PM1</strain>
    </source>
</reference>
<sequence length="168" mass="18773">MPSTTVWYCCGCGYGPCNYSIDDYCPDCQRRRCGACKIARISNRYNYSYQLQGVAETNPYPEVFTAAGFDTNTYDIHPLLRPFKPSHGHHERISLALRPSQLPPTLLDTGHQVLTDSPSIGDIFQHGGLKNSRPVTYYCCQCNDGPKLYANQPRCVSCNHVVCGNCKP</sequence>
<dbReference type="EMBL" id="JPOX01000032">
    <property type="protein sequence ID" value="KFX43870.1"/>
    <property type="molecule type" value="Genomic_DNA"/>
</dbReference>
<protein>
    <submittedName>
        <fullName evidence="1">Synaptotagmin-like protein 4</fullName>
    </submittedName>
</protein>
<name>A0A093UVB6_TALMA</name>
<comment type="caution">
    <text evidence="1">The sequence shown here is derived from an EMBL/GenBank/DDBJ whole genome shotgun (WGS) entry which is preliminary data.</text>
</comment>
<reference key="1">
    <citation type="journal article" date="2014" name="PLoS Genet.">
        <title>Signature Gene Expression Reveals Novel Clues to the Molecular Mechanisms of Dimorphic Transition in Penicillium marneffei.</title>
        <authorList>
            <person name="Yang E."/>
            <person name="Wang G."/>
            <person name="Cai J."/>
            <person name="Woo P.C."/>
            <person name="Lau S.K."/>
            <person name="Yuen K.-Y."/>
            <person name="Chow W.-N."/>
            <person name="Lin X."/>
        </authorList>
    </citation>
    <scope>NUCLEOTIDE SEQUENCE [LARGE SCALE GENOMIC DNA]</scope>
    <source>
        <strain>PM1</strain>
    </source>
</reference>